<dbReference type="OrthoDB" id="5795705at2"/>
<dbReference type="RefSeq" id="WP_065089346.1">
    <property type="nucleotide sequence ID" value="NZ_JQSG02000002.1"/>
</dbReference>
<name>A0A1A6C6D3_9GAMM</name>
<dbReference type="EMBL" id="JQSG02000002">
    <property type="protein sequence ID" value="OBS10119.1"/>
    <property type="molecule type" value="Genomic_DNA"/>
</dbReference>
<evidence type="ECO:0000313" key="1">
    <source>
        <dbReference type="EMBL" id="OBS10119.1"/>
    </source>
</evidence>
<dbReference type="Proteomes" id="UP000029273">
    <property type="component" value="Unassembled WGS sequence"/>
</dbReference>
<comment type="caution">
    <text evidence="1">The sequence shown here is derived from an EMBL/GenBank/DDBJ whole genome shotgun (WGS) entry which is preliminary data.</text>
</comment>
<accession>A0A1A6C6D3</accession>
<protein>
    <submittedName>
        <fullName evidence="1">Uncharacterized protein</fullName>
    </submittedName>
</protein>
<evidence type="ECO:0000313" key="2">
    <source>
        <dbReference type="Proteomes" id="UP000029273"/>
    </source>
</evidence>
<keyword evidence="2" id="KW-1185">Reference proteome</keyword>
<organism evidence="1 2">
    <name type="scientific">Acidihalobacter prosperus</name>
    <dbReference type="NCBI Taxonomy" id="160660"/>
    <lineage>
        <taxon>Bacteria</taxon>
        <taxon>Pseudomonadati</taxon>
        <taxon>Pseudomonadota</taxon>
        <taxon>Gammaproteobacteria</taxon>
        <taxon>Chromatiales</taxon>
        <taxon>Ectothiorhodospiraceae</taxon>
        <taxon>Acidihalobacter</taxon>
    </lineage>
</organism>
<sequence length="174" mass="19407">MIERLPYPTLEYAIGSRAALATLCEDAGTPLADFRVADYVSDYRVRHPRDEQDLIGACARVFFEENAPLLAQIDGREHERPYALVLFATFLVLEFNAFTPEAHFLVLAPTQPARDADAPYAGLWAAQRMDTLQATGDPATLFGATDALIAALRRPPPAQAAPPPRRRWWRLFGR</sequence>
<dbReference type="AlphaFoldDB" id="A0A1A6C6D3"/>
<gene>
    <name evidence="1" type="ORF">Thpro_021169</name>
</gene>
<proteinExistence type="predicted"/>
<reference evidence="1 2" key="1">
    <citation type="journal article" date="2014" name="Genome Announc.">
        <title>Draft Genome Sequence of the Iron-Oxidizing, Acidophilic, and Halotolerant 'Thiobacillus prosperus' Type Strain DSM 5130.</title>
        <authorList>
            <person name="Ossandon F.J."/>
            <person name="Cardenas J.P."/>
            <person name="Corbett M."/>
            <person name="Quatrini R."/>
            <person name="Holmes D.S."/>
            <person name="Watkin E."/>
        </authorList>
    </citation>
    <scope>NUCLEOTIDE SEQUENCE [LARGE SCALE GENOMIC DNA]</scope>
    <source>
        <strain evidence="1 2">DSM 5130</strain>
    </source>
</reference>